<reference evidence="3" key="1">
    <citation type="journal article" date="2019" name="Int. J. Syst. Evol. Microbiol.">
        <title>The Global Catalogue of Microorganisms (GCM) 10K type strain sequencing project: providing services to taxonomists for standard genome sequencing and annotation.</title>
        <authorList>
            <consortium name="The Broad Institute Genomics Platform"/>
            <consortium name="The Broad Institute Genome Sequencing Center for Infectious Disease"/>
            <person name="Wu L."/>
            <person name="Ma J."/>
        </authorList>
    </citation>
    <scope>NUCLEOTIDE SEQUENCE [LARGE SCALE GENOMIC DNA]</scope>
    <source>
        <strain evidence="3">CCUG 54356</strain>
    </source>
</reference>
<gene>
    <name evidence="2" type="ORF">ACFQ2X_03920</name>
</gene>
<proteinExistence type="predicted"/>
<feature type="chain" id="PRO_5046008002" evidence="1">
    <location>
        <begin position="22"/>
        <end position="107"/>
    </location>
</feature>
<evidence type="ECO:0000256" key="1">
    <source>
        <dbReference type="SAM" id="SignalP"/>
    </source>
</evidence>
<feature type="signal peptide" evidence="1">
    <location>
        <begin position="1"/>
        <end position="21"/>
    </location>
</feature>
<dbReference type="RefSeq" id="WP_230436567.1">
    <property type="nucleotide sequence ID" value="NZ_CP087715.1"/>
</dbReference>
<dbReference type="Proteomes" id="UP001597264">
    <property type="component" value="Unassembled WGS sequence"/>
</dbReference>
<evidence type="ECO:0000313" key="3">
    <source>
        <dbReference type="Proteomes" id="UP001597264"/>
    </source>
</evidence>
<name>A0ABW3U8N4_9GAMM</name>
<dbReference type="EMBL" id="JBHTLR010000005">
    <property type="protein sequence ID" value="MFD1215734.1"/>
    <property type="molecule type" value="Genomic_DNA"/>
</dbReference>
<organism evidence="2 3">
    <name type="scientific">Microbulbifer celer</name>
    <dbReference type="NCBI Taxonomy" id="435905"/>
    <lineage>
        <taxon>Bacteria</taxon>
        <taxon>Pseudomonadati</taxon>
        <taxon>Pseudomonadota</taxon>
        <taxon>Gammaproteobacteria</taxon>
        <taxon>Cellvibrionales</taxon>
        <taxon>Microbulbiferaceae</taxon>
        <taxon>Microbulbifer</taxon>
    </lineage>
</organism>
<protein>
    <submittedName>
        <fullName evidence="2">DUF2845 domain-containing protein</fullName>
    </submittedName>
</protein>
<sequence>MKKLNLLVLLTAILYALSVNAAGSFRLASGKLISTGKSKSEVIAIAGAPMYQEVETIAVDEGVGNDPVKREVLTYKLRGDIGGMFLVVVTVENNTVVSVAATQESRL</sequence>
<comment type="caution">
    <text evidence="2">The sequence shown here is derived from an EMBL/GenBank/DDBJ whole genome shotgun (WGS) entry which is preliminary data.</text>
</comment>
<evidence type="ECO:0000313" key="2">
    <source>
        <dbReference type="EMBL" id="MFD1215734.1"/>
    </source>
</evidence>
<keyword evidence="3" id="KW-1185">Reference proteome</keyword>
<keyword evidence="1" id="KW-0732">Signal</keyword>
<accession>A0ABW3U8N4</accession>